<dbReference type="InterPro" id="IPR015797">
    <property type="entry name" value="NUDIX_hydrolase-like_dom_sf"/>
</dbReference>
<dbReference type="Pfam" id="PF00293">
    <property type="entry name" value="NUDIX"/>
    <property type="match status" value="1"/>
</dbReference>
<keyword evidence="4 8" id="KW-0460">Magnesium</keyword>
<dbReference type="InterPro" id="IPR015376">
    <property type="entry name" value="Znr_NADH_PPase"/>
</dbReference>
<protein>
    <recommendedName>
        <fullName evidence="8">NAD-capped RNA hydrolase NudC</fullName>
        <shortName evidence="8">DeNADding enzyme NudC</shortName>
        <ecNumber evidence="8">3.6.1.-</ecNumber>
    </recommendedName>
    <alternativeName>
        <fullName evidence="8">NADH pyrophosphatase</fullName>
        <ecNumber evidence="8">3.6.1.22</ecNumber>
    </alternativeName>
</protein>
<dbReference type="Pfam" id="PF09296">
    <property type="entry name" value="NUDIX-like"/>
    <property type="match status" value="1"/>
</dbReference>
<comment type="catalytic activity">
    <reaction evidence="7">
        <text>a 5'-end NAD(+)-phospho-ribonucleoside in mRNA + H2O = a 5'-end phospho-adenosine-phospho-ribonucleoside in mRNA + beta-nicotinamide D-ribonucleotide + 2 H(+)</text>
        <dbReference type="Rhea" id="RHEA:60876"/>
        <dbReference type="Rhea" id="RHEA-COMP:15698"/>
        <dbReference type="Rhea" id="RHEA-COMP:15719"/>
        <dbReference type="ChEBI" id="CHEBI:14649"/>
        <dbReference type="ChEBI" id="CHEBI:15377"/>
        <dbReference type="ChEBI" id="CHEBI:15378"/>
        <dbReference type="ChEBI" id="CHEBI:144029"/>
        <dbReference type="ChEBI" id="CHEBI:144051"/>
    </reaction>
    <physiologicalReaction direction="left-to-right" evidence="7">
        <dbReference type="Rhea" id="RHEA:60877"/>
    </physiologicalReaction>
</comment>
<name>C0QHG1_DESAH</name>
<dbReference type="Pfam" id="PF09297">
    <property type="entry name" value="Zn_ribbon_NUD"/>
    <property type="match status" value="1"/>
</dbReference>
<evidence type="ECO:0000313" key="10">
    <source>
        <dbReference type="EMBL" id="ACN17820.1"/>
    </source>
</evidence>
<feature type="binding site" evidence="8">
    <location>
        <position position="186"/>
    </location>
    <ligand>
        <name>a divalent metal cation</name>
        <dbReference type="ChEBI" id="CHEBI:60240"/>
        <label>3</label>
    </ligand>
</feature>
<dbReference type="GO" id="GO:0000287">
    <property type="term" value="F:magnesium ion binding"/>
    <property type="evidence" value="ECO:0007669"/>
    <property type="project" value="UniProtKB-UniRule"/>
</dbReference>
<dbReference type="InterPro" id="IPR050241">
    <property type="entry name" value="NAD-cap_RNA_hydrolase_NudC"/>
</dbReference>
<feature type="binding site" evidence="8">
    <location>
        <begin position="204"/>
        <end position="211"/>
    </location>
    <ligand>
        <name>substrate</name>
    </ligand>
</feature>
<evidence type="ECO:0000313" key="11">
    <source>
        <dbReference type="Proteomes" id="UP000000442"/>
    </source>
</evidence>
<dbReference type="eggNOG" id="COG2816">
    <property type="taxonomic scope" value="Bacteria"/>
</dbReference>
<dbReference type="CDD" id="cd03429">
    <property type="entry name" value="NUDIX_NADH_pyrophosphatase_Nudt13"/>
    <property type="match status" value="1"/>
</dbReference>
<feature type="binding site" evidence="8">
    <location>
        <position position="253"/>
    </location>
    <ligand>
        <name>substrate</name>
    </ligand>
</feature>
<feature type="binding site" evidence="8">
    <location>
        <position position="131"/>
    </location>
    <ligand>
        <name>Zn(2+)</name>
        <dbReference type="ChEBI" id="CHEBI:29105"/>
    </ligand>
</feature>
<evidence type="ECO:0000256" key="5">
    <source>
        <dbReference type="ARBA" id="ARBA00023027"/>
    </source>
</evidence>
<dbReference type="HAMAP" id="MF_00297">
    <property type="entry name" value="Nudix_NudC"/>
    <property type="match status" value="1"/>
</dbReference>
<dbReference type="STRING" id="177437.HRM2_47710"/>
<keyword evidence="8" id="KW-0862">Zinc</keyword>
<feature type="binding site" evidence="8">
    <location>
        <position position="136"/>
    </location>
    <ligand>
        <name>substrate</name>
    </ligand>
</feature>
<dbReference type="InterPro" id="IPR049734">
    <property type="entry name" value="NudC-like_C"/>
</dbReference>
<comment type="cofactor">
    <cofactor evidence="8">
        <name>Zn(2+)</name>
        <dbReference type="ChEBI" id="CHEBI:29105"/>
    </cofactor>
    <text evidence="8">Binds 1 zinc ion per subunit.</text>
</comment>
<dbReference type="NCBIfam" id="NF001299">
    <property type="entry name" value="PRK00241.1"/>
    <property type="match status" value="1"/>
</dbReference>
<comment type="similarity">
    <text evidence="1 8">Belongs to the Nudix hydrolase family. NudC subfamily.</text>
</comment>
<organism evidence="10 11">
    <name type="scientific">Desulforapulum autotrophicum (strain ATCC 43914 / DSM 3382 / VKM B-1955 / HRM2)</name>
    <name type="common">Desulfobacterium autotrophicum</name>
    <dbReference type="NCBI Taxonomy" id="177437"/>
    <lineage>
        <taxon>Bacteria</taxon>
        <taxon>Pseudomonadati</taxon>
        <taxon>Thermodesulfobacteriota</taxon>
        <taxon>Desulfobacteria</taxon>
        <taxon>Desulfobacterales</taxon>
        <taxon>Desulfobacteraceae</taxon>
        <taxon>Desulforapulum</taxon>
    </lineage>
</organism>
<dbReference type="AlphaFoldDB" id="C0QHG1"/>
<evidence type="ECO:0000256" key="4">
    <source>
        <dbReference type="ARBA" id="ARBA00022842"/>
    </source>
</evidence>
<keyword evidence="11" id="KW-1185">Reference proteome</keyword>
<feature type="binding site" evidence="8">
    <location>
        <position position="231"/>
    </location>
    <ligand>
        <name>a divalent metal cation</name>
        <dbReference type="ChEBI" id="CHEBI:60240"/>
        <label>1</label>
    </ligand>
</feature>
<dbReference type="GO" id="GO:0000210">
    <property type="term" value="F:NAD+ diphosphatase activity"/>
    <property type="evidence" value="ECO:0007669"/>
    <property type="project" value="UniProtKB-UniRule"/>
</dbReference>
<keyword evidence="3 8" id="KW-0378">Hydrolase</keyword>
<dbReference type="InterPro" id="IPR022925">
    <property type="entry name" value="RNA_Hydrolase_NudC"/>
</dbReference>
<feature type="binding site" evidence="8">
    <location>
        <position position="110"/>
    </location>
    <ligand>
        <name>Zn(2+)</name>
        <dbReference type="ChEBI" id="CHEBI:29105"/>
    </ligand>
</feature>
<evidence type="ECO:0000256" key="8">
    <source>
        <dbReference type="HAMAP-Rule" id="MF_00297"/>
    </source>
</evidence>
<keyword evidence="2 8" id="KW-0479">Metal-binding</keyword>
<dbReference type="HOGENOM" id="CLU_037162_0_1_7"/>
<dbReference type="GO" id="GO:0005829">
    <property type="term" value="C:cytosol"/>
    <property type="evidence" value="ECO:0007669"/>
    <property type="project" value="TreeGrafter"/>
</dbReference>
<dbReference type="InterPro" id="IPR015375">
    <property type="entry name" value="NADH_PPase-like_N"/>
</dbReference>
<dbReference type="InterPro" id="IPR020476">
    <property type="entry name" value="Nudix_hydrolase"/>
</dbReference>
<feature type="binding site" evidence="8">
    <location>
        <position position="186"/>
    </location>
    <ligand>
        <name>a divalent metal cation</name>
        <dbReference type="ChEBI" id="CHEBI:60240"/>
        <label>2</label>
    </ligand>
</feature>
<evidence type="ECO:0000259" key="9">
    <source>
        <dbReference type="PROSITE" id="PS51462"/>
    </source>
</evidence>
<feature type="binding site" evidence="8">
    <location>
        <position position="170"/>
    </location>
    <ligand>
        <name>a divalent metal cation</name>
        <dbReference type="ChEBI" id="CHEBI:60240"/>
        <label>1</label>
    </ligand>
</feature>
<feature type="binding site" evidence="8">
    <location>
        <position position="113"/>
    </location>
    <ligand>
        <name>Zn(2+)</name>
        <dbReference type="ChEBI" id="CHEBI:29105"/>
    </ligand>
</feature>
<comment type="cofactor">
    <cofactor evidence="8">
        <name>Mg(2+)</name>
        <dbReference type="ChEBI" id="CHEBI:18420"/>
    </cofactor>
    <cofactor evidence="8">
        <name>Mn(2+)</name>
        <dbReference type="ChEBI" id="CHEBI:29035"/>
    </cofactor>
    <text evidence="8">Divalent metal cations. Mg(2+) or Mn(2+).</text>
</comment>
<dbReference type="InterPro" id="IPR000086">
    <property type="entry name" value="NUDIX_hydrolase_dom"/>
</dbReference>
<dbReference type="KEGG" id="dat:HRM2_47710"/>
<feature type="binding site" evidence="8">
    <location>
        <position position="190"/>
    </location>
    <ligand>
        <name>a divalent metal cation</name>
        <dbReference type="ChEBI" id="CHEBI:60240"/>
        <label>3</label>
    </ligand>
</feature>
<dbReference type="PRINTS" id="PR00502">
    <property type="entry name" value="NUDIXFAMILY"/>
</dbReference>
<dbReference type="PANTHER" id="PTHR42904">
    <property type="entry name" value="NUDIX HYDROLASE, NUDC SUBFAMILY"/>
    <property type="match status" value="1"/>
</dbReference>
<dbReference type="GO" id="GO:0035529">
    <property type="term" value="F:NADH pyrophosphatase activity"/>
    <property type="evidence" value="ECO:0007669"/>
    <property type="project" value="RHEA"/>
</dbReference>
<dbReference type="PROSITE" id="PS51462">
    <property type="entry name" value="NUDIX"/>
    <property type="match status" value="1"/>
</dbReference>
<dbReference type="Gene3D" id="3.90.79.20">
    <property type="match status" value="1"/>
</dbReference>
<evidence type="ECO:0000256" key="7">
    <source>
        <dbReference type="ARBA" id="ARBA00023679"/>
    </source>
</evidence>
<dbReference type="GO" id="GO:0030145">
    <property type="term" value="F:manganese ion binding"/>
    <property type="evidence" value="ECO:0007669"/>
    <property type="project" value="UniProtKB-UniRule"/>
</dbReference>
<dbReference type="GO" id="GO:0006742">
    <property type="term" value="P:NADP+ catabolic process"/>
    <property type="evidence" value="ECO:0007669"/>
    <property type="project" value="TreeGrafter"/>
</dbReference>
<dbReference type="EMBL" id="CP001087">
    <property type="protein sequence ID" value="ACN17820.1"/>
    <property type="molecule type" value="Genomic_DNA"/>
</dbReference>
<evidence type="ECO:0000256" key="1">
    <source>
        <dbReference type="ARBA" id="ARBA00009595"/>
    </source>
</evidence>
<feature type="binding site" evidence="8">
    <location>
        <position position="231"/>
    </location>
    <ligand>
        <name>a divalent metal cation</name>
        <dbReference type="ChEBI" id="CHEBI:60240"/>
        <label>3</label>
    </ligand>
</feature>
<dbReference type="Proteomes" id="UP000000442">
    <property type="component" value="Chromosome"/>
</dbReference>
<dbReference type="PROSITE" id="PS00893">
    <property type="entry name" value="NUDIX_BOX"/>
    <property type="match status" value="1"/>
</dbReference>
<gene>
    <name evidence="8 10" type="primary">nudC</name>
    <name evidence="10" type="ordered locus">HRM2_47710</name>
</gene>
<comment type="catalytic activity">
    <reaction evidence="8">
        <text>NADH + H2O = reduced beta-nicotinamide D-ribonucleotide + AMP + 2 H(+)</text>
        <dbReference type="Rhea" id="RHEA:48868"/>
        <dbReference type="ChEBI" id="CHEBI:15377"/>
        <dbReference type="ChEBI" id="CHEBI:15378"/>
        <dbReference type="ChEBI" id="CHEBI:57945"/>
        <dbReference type="ChEBI" id="CHEBI:90832"/>
        <dbReference type="ChEBI" id="CHEBI:456215"/>
        <dbReference type="EC" id="3.6.1.22"/>
    </reaction>
</comment>
<feature type="binding site" evidence="8">
    <location>
        <position position="128"/>
    </location>
    <ligand>
        <name>Zn(2+)</name>
        <dbReference type="ChEBI" id="CHEBI:29105"/>
    </ligand>
</feature>
<feature type="binding site" evidence="8">
    <location>
        <position position="190"/>
    </location>
    <ligand>
        <name>a divalent metal cation</name>
        <dbReference type="ChEBI" id="CHEBI:60240"/>
        <label>1</label>
    </ligand>
</feature>
<accession>C0QHG1</accession>
<dbReference type="OrthoDB" id="9791656at2"/>
<dbReference type="GO" id="GO:0019677">
    <property type="term" value="P:NAD+ catabolic process"/>
    <property type="evidence" value="ECO:0007669"/>
    <property type="project" value="TreeGrafter"/>
</dbReference>
<dbReference type="GO" id="GO:0008270">
    <property type="term" value="F:zinc ion binding"/>
    <property type="evidence" value="ECO:0007669"/>
    <property type="project" value="UniProtKB-UniRule"/>
</dbReference>
<dbReference type="InterPro" id="IPR020084">
    <property type="entry name" value="NUDIX_hydrolase_CS"/>
</dbReference>
<feature type="binding site" evidence="8">
    <location>
        <position position="80"/>
    </location>
    <ligand>
        <name>substrate</name>
    </ligand>
</feature>
<dbReference type="SUPFAM" id="SSF55811">
    <property type="entry name" value="Nudix"/>
    <property type="match status" value="2"/>
</dbReference>
<feature type="short sequence motif" description="Nudix box" evidence="8">
    <location>
        <begin position="171"/>
        <end position="192"/>
    </location>
</feature>
<comment type="caution">
    <text evidence="8">Lacks conserved residue(s) required for the propagation of feature annotation.</text>
</comment>
<keyword evidence="5 8" id="KW-0520">NAD</keyword>
<dbReference type="PANTHER" id="PTHR42904:SF6">
    <property type="entry name" value="NAD-CAPPED RNA HYDROLASE NUDT12"/>
    <property type="match status" value="1"/>
</dbReference>
<evidence type="ECO:0000256" key="6">
    <source>
        <dbReference type="ARBA" id="ARBA00023211"/>
    </source>
</evidence>
<comment type="catalytic activity">
    <reaction evidence="8">
        <text>NAD(+) + H2O = beta-nicotinamide D-ribonucleotide + AMP + 2 H(+)</text>
        <dbReference type="Rhea" id="RHEA:11800"/>
        <dbReference type="ChEBI" id="CHEBI:14649"/>
        <dbReference type="ChEBI" id="CHEBI:15377"/>
        <dbReference type="ChEBI" id="CHEBI:15378"/>
        <dbReference type="ChEBI" id="CHEBI:57540"/>
        <dbReference type="ChEBI" id="CHEBI:456215"/>
        <dbReference type="EC" id="3.6.1.22"/>
    </reaction>
</comment>
<keyword evidence="6 8" id="KW-0464">Manganese</keyword>
<dbReference type="EC" id="3.6.1.22" evidence="8"/>
<proteinExistence type="inferred from homology"/>
<sequence length="267" mass="30005">MESSKMEDMTQRAKGLAFVFDKDRLVLLVDGPLLRLPLVGELSLPRQGRWFGTHQRLDCFVSELPKGFPLPLSAQLLGLRQLFGQIDDSLYVLAGRAVQILTWDLGHRFCSACATPLVDKQREVAKICPACSVISYPRLSPAVIMTVERGHEILLGRSPRFPRGMYSTLAGFVEPGETLEQAVRREVKEEVGVLLEEVRYFGSQPWPFPHSLMVGFNAEYAGGEIVPDPTEIEDARWFSRDALPKLPSRISIARKLIDNFLARTRPD</sequence>
<dbReference type="GO" id="GO:0110153">
    <property type="term" value="F:RNA NAD-cap (NMN-forming) hydrolase activity"/>
    <property type="evidence" value="ECO:0007669"/>
    <property type="project" value="RHEA"/>
</dbReference>
<dbReference type="EC" id="3.6.1.-" evidence="8"/>
<comment type="function">
    <text evidence="8">mRNA decapping enzyme that specifically removes the nicotinamide adenine dinucleotide (NAD) cap from a subset of mRNAs by hydrolyzing the diphosphate linkage to produce nicotinamide mononucleotide (NMN) and 5' monophosphate mRNA. The NAD-cap is present at the 5'-end of some mRNAs and stabilizes RNA against 5'-processing. Has preference for mRNAs with a 5'-end purine. Catalyzes the hydrolysis of a broad range of dinucleotide pyrophosphates.</text>
</comment>
<dbReference type="Gene3D" id="3.90.79.10">
    <property type="entry name" value="Nucleoside Triphosphate Pyrophosphohydrolase"/>
    <property type="match status" value="1"/>
</dbReference>
<feature type="binding site" evidence="8">
    <location>
        <position position="123"/>
    </location>
    <ligand>
        <name>substrate</name>
    </ligand>
</feature>
<feature type="domain" description="Nudix hydrolase" evidence="9">
    <location>
        <begin position="137"/>
        <end position="261"/>
    </location>
</feature>
<comment type="subunit">
    <text evidence="8">Homodimer.</text>
</comment>
<reference evidence="10 11" key="1">
    <citation type="journal article" date="2009" name="Environ. Microbiol.">
        <title>Genome sequence of Desulfobacterium autotrophicum HRM2, a marine sulfate reducer oxidizing organic carbon completely to carbon dioxide.</title>
        <authorList>
            <person name="Strittmatter A.W."/>
            <person name="Liesegang H."/>
            <person name="Rabus R."/>
            <person name="Decker I."/>
            <person name="Amann J."/>
            <person name="Andres S."/>
            <person name="Henne A."/>
            <person name="Fricke W.F."/>
            <person name="Martinez-Arias R."/>
            <person name="Bartels D."/>
            <person name="Goesmann A."/>
            <person name="Krause L."/>
            <person name="Puehler A."/>
            <person name="Klenk H.P."/>
            <person name="Richter M."/>
            <person name="Schuler M."/>
            <person name="Gloeckner F.O."/>
            <person name="Meyerdierks A."/>
            <person name="Gottschalk G."/>
            <person name="Amann R."/>
        </authorList>
    </citation>
    <scope>NUCLEOTIDE SEQUENCE [LARGE SCALE GENOMIC DNA]</scope>
    <source>
        <strain evidence="11">ATCC 43914 / DSM 3382 / HRM2</strain>
    </source>
</reference>
<evidence type="ECO:0000256" key="2">
    <source>
        <dbReference type="ARBA" id="ARBA00022723"/>
    </source>
</evidence>
<evidence type="ECO:0000256" key="3">
    <source>
        <dbReference type="ARBA" id="ARBA00022801"/>
    </source>
</evidence>